<sequence>MPFTHSYSQGNGAPRPGPRLRLRRSLWAGSQTAGLWPVPLDPAGLVTNSERGSFCLPLSSGPCSGKLVREQSLPDKPGQSTNRRPKQQGKITKPRFRERGHSEPLQDRGWRNWARPVGQSLPGPHYFCPVWGVGTDEIPAAFHQNTFPLSPGSMWFKFIVT</sequence>
<name>A0A834B8Y9_9CHIR</name>
<feature type="region of interest" description="Disordered" evidence="1">
    <location>
        <begin position="1"/>
        <end position="20"/>
    </location>
</feature>
<protein>
    <submittedName>
        <fullName evidence="2">Uncharacterized protein</fullName>
    </submittedName>
</protein>
<evidence type="ECO:0000313" key="3">
    <source>
        <dbReference type="Proteomes" id="UP000664940"/>
    </source>
</evidence>
<feature type="region of interest" description="Disordered" evidence="1">
    <location>
        <begin position="66"/>
        <end position="108"/>
    </location>
</feature>
<comment type="caution">
    <text evidence="2">The sequence shown here is derived from an EMBL/GenBank/DDBJ whole genome shotgun (WGS) entry which is preliminary data.</text>
</comment>
<accession>A0A834B8Y9</accession>
<evidence type="ECO:0000313" key="2">
    <source>
        <dbReference type="EMBL" id="KAF6125438.1"/>
    </source>
</evidence>
<dbReference type="AlphaFoldDB" id="A0A834B8Y9"/>
<evidence type="ECO:0000256" key="1">
    <source>
        <dbReference type="SAM" id="MobiDB-lite"/>
    </source>
</evidence>
<proteinExistence type="predicted"/>
<reference evidence="2 3" key="1">
    <citation type="journal article" date="2020" name="Nature">
        <title>Six reference-quality genomes reveal evolution of bat adaptations.</title>
        <authorList>
            <person name="Jebb D."/>
            <person name="Huang Z."/>
            <person name="Pippel M."/>
            <person name="Hughes G.M."/>
            <person name="Lavrichenko K."/>
            <person name="Devanna P."/>
            <person name="Winkler S."/>
            <person name="Jermiin L.S."/>
            <person name="Skirmuntt E.C."/>
            <person name="Katzourakis A."/>
            <person name="Burkitt-Gray L."/>
            <person name="Ray D.A."/>
            <person name="Sullivan K.A.M."/>
            <person name="Roscito J.G."/>
            <person name="Kirilenko B.M."/>
            <person name="Davalos L.M."/>
            <person name="Corthals A.P."/>
            <person name="Power M.L."/>
            <person name="Jones G."/>
            <person name="Ransome R.D."/>
            <person name="Dechmann D.K.N."/>
            <person name="Locatelli A.G."/>
            <person name="Puechmaille S.J."/>
            <person name="Fedrigo O."/>
            <person name="Jarvis E.D."/>
            <person name="Hiller M."/>
            <person name="Vernes S.C."/>
            <person name="Myers E.W."/>
            <person name="Teeling E.C."/>
        </authorList>
    </citation>
    <scope>NUCLEOTIDE SEQUENCE [LARGE SCALE GENOMIC DNA]</scope>
    <source>
        <strain evidence="2">Bat1K_MPI-CBG_1</strain>
    </source>
</reference>
<dbReference type="Proteomes" id="UP000664940">
    <property type="component" value="Unassembled WGS sequence"/>
</dbReference>
<dbReference type="EMBL" id="JABVXQ010000002">
    <property type="protein sequence ID" value="KAF6125438.1"/>
    <property type="molecule type" value="Genomic_DNA"/>
</dbReference>
<organism evidence="2 3">
    <name type="scientific">Phyllostomus discolor</name>
    <name type="common">pale spear-nosed bat</name>
    <dbReference type="NCBI Taxonomy" id="89673"/>
    <lineage>
        <taxon>Eukaryota</taxon>
        <taxon>Metazoa</taxon>
        <taxon>Chordata</taxon>
        <taxon>Craniata</taxon>
        <taxon>Vertebrata</taxon>
        <taxon>Euteleostomi</taxon>
        <taxon>Mammalia</taxon>
        <taxon>Eutheria</taxon>
        <taxon>Laurasiatheria</taxon>
        <taxon>Chiroptera</taxon>
        <taxon>Yangochiroptera</taxon>
        <taxon>Phyllostomidae</taxon>
        <taxon>Phyllostominae</taxon>
        <taxon>Phyllostomus</taxon>
    </lineage>
</organism>
<feature type="compositionally biased region" description="Polar residues" evidence="1">
    <location>
        <begin position="1"/>
        <end position="11"/>
    </location>
</feature>
<feature type="compositionally biased region" description="Basic and acidic residues" evidence="1">
    <location>
        <begin position="95"/>
        <end position="108"/>
    </location>
</feature>
<gene>
    <name evidence="2" type="ORF">HJG60_009881</name>
</gene>
<feature type="compositionally biased region" description="Basic residues" evidence="1">
    <location>
        <begin position="83"/>
        <end position="94"/>
    </location>
</feature>